<dbReference type="GO" id="GO:0016020">
    <property type="term" value="C:membrane"/>
    <property type="evidence" value="ECO:0007669"/>
    <property type="project" value="UniProtKB-SubCell"/>
</dbReference>
<accession>A0A913XWJ3</accession>
<dbReference type="KEGG" id="epa:110248785"/>
<dbReference type="Proteomes" id="UP000887567">
    <property type="component" value="Unplaced"/>
</dbReference>
<proteinExistence type="predicted"/>
<dbReference type="Pfam" id="PF01284">
    <property type="entry name" value="MARVEL"/>
    <property type="match status" value="1"/>
</dbReference>
<sequence>MMEDDQGASPQYNHQEDTGSTGTIDTRYIISKFGILKILEIILLLIAFASLTGYTGQTPTDQDKHKGRYDFFYFATITTWLIVIILFLVYGIRMNRKLNINWNLAMMVYSVVTAFLLLLASSLVLDAVIEYRGKEGLDSHKNWLMYCELEKCGNIEAAGAFAILATTAFVIDAAFYFMENRRSSVPPPLGAEQF</sequence>
<evidence type="ECO:0000256" key="5">
    <source>
        <dbReference type="PROSITE-ProRule" id="PRU00581"/>
    </source>
</evidence>
<evidence type="ECO:0000256" key="2">
    <source>
        <dbReference type="ARBA" id="ARBA00022692"/>
    </source>
</evidence>
<feature type="domain" description="MARVEL" evidence="7">
    <location>
        <begin position="28"/>
        <end position="181"/>
    </location>
</feature>
<reference evidence="8" key="1">
    <citation type="submission" date="2022-11" db="UniProtKB">
        <authorList>
            <consortium name="EnsemblMetazoa"/>
        </authorList>
    </citation>
    <scope>IDENTIFICATION</scope>
</reference>
<evidence type="ECO:0000313" key="8">
    <source>
        <dbReference type="EnsemblMetazoa" id="XP_020910998.1"/>
    </source>
</evidence>
<dbReference type="AlphaFoldDB" id="A0A913XWJ3"/>
<keyword evidence="2 5" id="KW-0812">Transmembrane</keyword>
<dbReference type="OMA" id="ERIAINW"/>
<dbReference type="RefSeq" id="XP_020910998.1">
    <property type="nucleotide sequence ID" value="XM_021055339.1"/>
</dbReference>
<evidence type="ECO:0000256" key="6">
    <source>
        <dbReference type="SAM" id="Phobius"/>
    </source>
</evidence>
<feature type="transmembrane region" description="Helical" evidence="6">
    <location>
        <begin position="33"/>
        <end position="51"/>
    </location>
</feature>
<dbReference type="GeneID" id="110248785"/>
<evidence type="ECO:0000256" key="4">
    <source>
        <dbReference type="ARBA" id="ARBA00023136"/>
    </source>
</evidence>
<keyword evidence="3 6" id="KW-1133">Transmembrane helix</keyword>
<evidence type="ECO:0000256" key="1">
    <source>
        <dbReference type="ARBA" id="ARBA00004141"/>
    </source>
</evidence>
<dbReference type="PROSITE" id="PS51225">
    <property type="entry name" value="MARVEL"/>
    <property type="match status" value="1"/>
</dbReference>
<feature type="transmembrane region" description="Helical" evidence="6">
    <location>
        <begin position="158"/>
        <end position="178"/>
    </location>
</feature>
<dbReference type="EnsemblMetazoa" id="XM_021055339.1">
    <property type="protein sequence ID" value="XP_020910998.1"/>
    <property type="gene ID" value="LOC110248785"/>
</dbReference>
<feature type="transmembrane region" description="Helical" evidence="6">
    <location>
        <begin position="71"/>
        <end position="92"/>
    </location>
</feature>
<evidence type="ECO:0000259" key="7">
    <source>
        <dbReference type="PROSITE" id="PS51225"/>
    </source>
</evidence>
<organism evidence="8 9">
    <name type="scientific">Exaiptasia diaphana</name>
    <name type="common">Tropical sea anemone</name>
    <name type="synonym">Aiptasia pulchella</name>
    <dbReference type="NCBI Taxonomy" id="2652724"/>
    <lineage>
        <taxon>Eukaryota</taxon>
        <taxon>Metazoa</taxon>
        <taxon>Cnidaria</taxon>
        <taxon>Anthozoa</taxon>
        <taxon>Hexacorallia</taxon>
        <taxon>Actiniaria</taxon>
        <taxon>Aiptasiidae</taxon>
        <taxon>Exaiptasia</taxon>
    </lineage>
</organism>
<dbReference type="PANTHER" id="PTHR22776:SF49">
    <property type="entry name" value="MARVEL DOMAIN-CONTAINING PROTEIN"/>
    <property type="match status" value="1"/>
</dbReference>
<comment type="subcellular location">
    <subcellularLocation>
        <location evidence="1">Membrane</location>
        <topology evidence="1">Multi-pass membrane protein</topology>
    </subcellularLocation>
</comment>
<keyword evidence="4 5" id="KW-0472">Membrane</keyword>
<feature type="transmembrane region" description="Helical" evidence="6">
    <location>
        <begin position="104"/>
        <end position="125"/>
    </location>
</feature>
<keyword evidence="9" id="KW-1185">Reference proteome</keyword>
<protein>
    <recommendedName>
        <fullName evidence="7">MARVEL domain-containing protein</fullName>
    </recommendedName>
</protein>
<evidence type="ECO:0000313" key="9">
    <source>
        <dbReference type="Proteomes" id="UP000887567"/>
    </source>
</evidence>
<dbReference type="PANTHER" id="PTHR22776">
    <property type="entry name" value="MARVEL-CONTAINING POTENTIAL LIPID RAFT-ASSOCIATED PROTEIN"/>
    <property type="match status" value="1"/>
</dbReference>
<dbReference type="InterPro" id="IPR050578">
    <property type="entry name" value="MARVEL-CKLF_proteins"/>
</dbReference>
<dbReference type="InterPro" id="IPR008253">
    <property type="entry name" value="Marvel"/>
</dbReference>
<evidence type="ECO:0000256" key="3">
    <source>
        <dbReference type="ARBA" id="ARBA00022989"/>
    </source>
</evidence>
<name>A0A913XWJ3_EXADI</name>
<dbReference type="OrthoDB" id="6258237at2759"/>